<reference evidence="3" key="1">
    <citation type="submission" date="2021-06" db="EMBL/GenBank/DDBJ databases">
        <title>Sequencing of actinobacteria type strains.</title>
        <authorList>
            <person name="Nguyen G.-S."/>
            <person name="Wentzel A."/>
        </authorList>
    </citation>
    <scope>NUCLEOTIDE SEQUENCE</scope>
    <source>
        <strain evidence="3">P38-E01</strain>
    </source>
</reference>
<dbReference type="PANTHER" id="PTHR38342:SF2">
    <property type="entry name" value="INNER MEMBRANE OR EXPORTED"/>
    <property type="match status" value="1"/>
</dbReference>
<dbReference type="InterPro" id="IPR035923">
    <property type="entry name" value="TT1751-like_sf"/>
</dbReference>
<feature type="compositionally biased region" description="Polar residues" evidence="1">
    <location>
        <begin position="113"/>
        <end position="125"/>
    </location>
</feature>
<dbReference type="SUPFAM" id="SSF103247">
    <property type="entry name" value="TT1751-like"/>
    <property type="match status" value="2"/>
</dbReference>
<dbReference type="AlphaFoldDB" id="A0A949JFQ0"/>
<keyword evidence="4" id="KW-1185">Reference proteome</keyword>
<accession>A0A949JFQ0</accession>
<evidence type="ECO:0000256" key="1">
    <source>
        <dbReference type="SAM" id="MobiDB-lite"/>
    </source>
</evidence>
<comment type="caution">
    <text evidence="3">The sequence shown here is derived from an EMBL/GenBank/DDBJ whole genome shotgun (WGS) entry which is preliminary data.</text>
</comment>
<feature type="domain" description="DUF302" evidence="2">
    <location>
        <begin position="179"/>
        <end position="239"/>
    </location>
</feature>
<proteinExistence type="predicted"/>
<evidence type="ECO:0000313" key="3">
    <source>
        <dbReference type="EMBL" id="MBU7599177.1"/>
    </source>
</evidence>
<protein>
    <submittedName>
        <fullName evidence="3">DUF302 domain-containing protein</fullName>
    </submittedName>
</protein>
<name>A0A949JFQ0_9ACTN</name>
<dbReference type="Gene3D" id="3.30.310.70">
    <property type="entry name" value="TT1751-like domain"/>
    <property type="match status" value="2"/>
</dbReference>
<sequence>MPQRKDLSWEAAFRDTPCSPGRGRPEVDCVRQVTVRTAITVLSGFPSCRPLPQRRGRQVNDSRPRQGAVPSDRTEVLASMTLTPRTLRIRRPRHTGIAVGVVALALTATACGSNDSSDTAGSEQTASPTAVSEEPAASAEAAQTAFTSYASQKPFGDTVSALRKAVADNGMMILGDLNQAGALKSTGLNLKGAQSFFVGNPAKGKTFFEANPAIGAEIPLRMYVWAGDDGNSHVGYFDPAAMFTAVDPGLAEGGKQMAMAADKIAQGATGGSAQPGSKVAASFVSVASAKSFPDTEKALKKSVADNGMMILGDLNQAGALKSTGLQLKGAHAYFVGNPTKGKMFFEANPAIGTVIPLRMYVWADADGKAHIGYYDPAPLFQAVDAELADGGEQMKMAAGKIAEGAAK</sequence>
<feature type="domain" description="DUF302" evidence="2">
    <location>
        <begin position="316"/>
        <end position="376"/>
    </location>
</feature>
<dbReference type="Proteomes" id="UP000694501">
    <property type="component" value="Unassembled WGS sequence"/>
</dbReference>
<evidence type="ECO:0000313" key="4">
    <source>
        <dbReference type="Proteomes" id="UP000694501"/>
    </source>
</evidence>
<dbReference type="CDD" id="cd14797">
    <property type="entry name" value="DUF302"/>
    <property type="match status" value="2"/>
</dbReference>
<dbReference type="EMBL" id="JAELVF020000001">
    <property type="protein sequence ID" value="MBU7599177.1"/>
    <property type="molecule type" value="Genomic_DNA"/>
</dbReference>
<organism evidence="3 4">
    <name type="scientific">Streptomyces tardus</name>
    <dbReference type="NCBI Taxonomy" id="2780544"/>
    <lineage>
        <taxon>Bacteria</taxon>
        <taxon>Bacillati</taxon>
        <taxon>Actinomycetota</taxon>
        <taxon>Actinomycetes</taxon>
        <taxon>Kitasatosporales</taxon>
        <taxon>Streptomycetaceae</taxon>
        <taxon>Streptomyces</taxon>
    </lineage>
</organism>
<gene>
    <name evidence="3" type="ORF">JGS22_016555</name>
</gene>
<dbReference type="Pfam" id="PF03625">
    <property type="entry name" value="DUF302"/>
    <property type="match status" value="2"/>
</dbReference>
<evidence type="ECO:0000259" key="2">
    <source>
        <dbReference type="Pfam" id="PF03625"/>
    </source>
</evidence>
<feature type="region of interest" description="Disordered" evidence="1">
    <location>
        <begin position="48"/>
        <end position="72"/>
    </location>
</feature>
<feature type="region of interest" description="Disordered" evidence="1">
    <location>
        <begin position="113"/>
        <end position="133"/>
    </location>
</feature>
<dbReference type="InterPro" id="IPR005180">
    <property type="entry name" value="DUF302"/>
</dbReference>
<dbReference type="PANTHER" id="PTHR38342">
    <property type="entry name" value="SLR5037 PROTEIN"/>
    <property type="match status" value="1"/>
</dbReference>